<accession>A0A0S1SNQ5</accession>
<evidence type="ECO:0000313" key="2">
    <source>
        <dbReference type="Proteomes" id="UP000069135"/>
    </source>
</evidence>
<accession>A0A0S1SFG6</accession>
<keyword evidence="1" id="KW-0238">DNA-binding</keyword>
<organism evidence="1 2">
    <name type="scientific">Candidatus Peribacter riflensis</name>
    <dbReference type="NCBI Taxonomy" id="1735162"/>
    <lineage>
        <taxon>Bacteria</taxon>
        <taxon>Candidatus Peregrinibacteriota</taxon>
        <taxon>Candidatus Peribacteria</taxon>
        <taxon>Candidatus Peribacterales</taxon>
        <taxon>Candidatus Peribacteraceae</taxon>
        <taxon>Candidatus Peribacter</taxon>
    </lineage>
</organism>
<reference evidence="1 2" key="2">
    <citation type="journal article" date="2016" name="PeerJ">
        <title>Analysis of five complete genome sequences for members of the class Peribacteria in the recently recognized Peregrinibacteria bacterial phylum.</title>
        <authorList>
            <person name="Anantharaman K."/>
            <person name="Brown C.T."/>
            <person name="Burstein D."/>
            <person name="Castelle C.J."/>
            <person name="Probst A.J."/>
            <person name="Thomas B.C."/>
            <person name="Williams K.H."/>
            <person name="Banfield J.F."/>
        </authorList>
    </citation>
    <scope>NUCLEOTIDE SEQUENCE [LARGE SCALE GENOMIC DNA]</scope>
    <source>
        <strain evidence="1">RIFOXYD1_FULL_PER-ii_59_16</strain>
    </source>
</reference>
<name>A0A0S1SFG6_9BACT</name>
<dbReference type="EMBL" id="CP013065">
    <property type="protein sequence ID" value="ALM13367.1"/>
    <property type="molecule type" value="Genomic_DNA"/>
</dbReference>
<dbReference type="Proteomes" id="UP000069135">
    <property type="component" value="Chromosome"/>
</dbReference>
<accession>A0A0S1SWR2</accession>
<dbReference type="AlphaFoldDB" id="A0A0S1SFG6"/>
<evidence type="ECO:0000313" key="1">
    <source>
        <dbReference type="EMBL" id="ALM13367.1"/>
    </source>
</evidence>
<gene>
    <name evidence="1" type="ORF">PeribacterD1_0693</name>
</gene>
<dbReference type="STRING" id="1735162.PeribacterB2_0693"/>
<keyword evidence="1" id="KW-0675">Receptor</keyword>
<dbReference type="GO" id="GO:0003677">
    <property type="term" value="F:DNA binding"/>
    <property type="evidence" value="ECO:0007669"/>
    <property type="project" value="UniProtKB-KW"/>
</dbReference>
<protein>
    <submittedName>
        <fullName evidence="1">Glucocorticoid receptor-like (DNA-binding domain)</fullName>
    </submittedName>
</protein>
<proteinExistence type="predicted"/>
<accession>A0A0S1SST4</accession>
<accession>A0A0S1SHA7</accession>
<sequence>MEVVQKSCSQCGTPFEVTQDDLALLDKLSPVFGGKKFSIPPPTLCPDCRQQRRLFWRNERSLYRRTCDLCKKSIISMYPAGSAFPVYCTECWWSDKNDPLTYGRAVDFNRPFFAQVKELQNAVPRMALNVVNNENSDFINHSGSNKNCYLIFAAEFNEDCLYGYQVIKSTGCVDTVDCTESHYCFEVTDVDKCHSLSFSQNCTNCSSSAFLFDCKGCTECLLSTNLRNKRNVIRNREYPQEEYLRLKKEIMDRVAGGGLAEVLREFSALKEQSIHRAREVVSCDNVTGDYLKDSKNIRHCFDVSYGEDCSYIFTGFQIKDLMDVCHTTDAELGYDSLSLGYGSYNALFTHGSWGSKNLLYCDIIQTGSDMCGCVCMKPGRYCVLNRQYTQKEYGELVPRVIELMRKNGEWGEFFPAGVAPFAYNETTAHMFFPLTPSEARKRGFPWKEEKQEQLSVSRTIPAEKLPASIDDVPDDILNWAVTCEATGRPFKIVRQELDLYRRMKLPVPHFHPDERHRQRMALRNPRRLWSRSCMKCRKPVETTYAPERPEIVYCEECYLQEVY</sequence>
<reference evidence="2" key="1">
    <citation type="submission" date="2015-10" db="EMBL/GenBank/DDBJ databases">
        <title>Analysis of five complete genome sequences for members of the class Peribacteria in the recently recognized Peregrinibacteria bacterial phylum.</title>
        <authorList>
            <person name="Anantharaman K."/>
            <person name="Brown C.T."/>
            <person name="Burstein D."/>
            <person name="Castelle C.J."/>
            <person name="Probst A.J."/>
            <person name="Thomas B.C."/>
            <person name="Williams K.H."/>
            <person name="Banfield J.F."/>
        </authorList>
    </citation>
    <scope>NUCLEOTIDE SEQUENCE [LARGE SCALE GENOMIC DNA]</scope>
</reference>
<dbReference type="KEGG" id="prf:PeribacterA2_0692"/>